<feature type="region of interest" description="Disordered" evidence="1">
    <location>
        <begin position="21"/>
        <end position="77"/>
    </location>
</feature>
<reference evidence="2 3" key="1">
    <citation type="submission" date="2019-10" db="EMBL/GenBank/DDBJ databases">
        <title>Genomic analysis of Raineyella sp. CBA3103.</title>
        <authorList>
            <person name="Roh S.W."/>
        </authorList>
    </citation>
    <scope>NUCLEOTIDE SEQUENCE [LARGE SCALE GENOMIC DNA]</scope>
    <source>
        <strain evidence="2 3">CBA3103</strain>
    </source>
</reference>
<dbReference type="KEGG" id="rain:Rai3103_08065"/>
<protein>
    <submittedName>
        <fullName evidence="2">Type II toxin-antitoxin system PemK/MazF family toxin</fullName>
    </submittedName>
</protein>
<proteinExistence type="predicted"/>
<dbReference type="Proteomes" id="UP000386847">
    <property type="component" value="Chromosome"/>
</dbReference>
<accession>A0A5Q2F9Q9</accession>
<evidence type="ECO:0000313" key="2">
    <source>
        <dbReference type="EMBL" id="QGF23632.1"/>
    </source>
</evidence>
<feature type="compositionally biased region" description="Pro residues" evidence="1">
    <location>
        <begin position="40"/>
        <end position="53"/>
    </location>
</feature>
<dbReference type="Pfam" id="PF02452">
    <property type="entry name" value="PemK_toxin"/>
    <property type="match status" value="1"/>
</dbReference>
<sequence>MDDRRQGLGRAVRRLAEDLVRTALRVTPPSRPADRGRPDTPVPRPAPQAPPRPRSGAQRGTGTGTGTPVYPGDFTGRPVITYRPREDGRPDPGEVVWTWVPFEEDATRGKDRPVLLIGADGPWLLGLQLTSKDHDRDAAQEASVGRYWLDIGAGPWDHEGRPSEVRLNRIIRIDPDTVRRTAARLDERRFHAVAEGVLAHC</sequence>
<gene>
    <name evidence="2" type="ORF">Rai3103_08065</name>
</gene>
<dbReference type="SUPFAM" id="SSF50118">
    <property type="entry name" value="Cell growth inhibitor/plasmid maintenance toxic component"/>
    <property type="match status" value="1"/>
</dbReference>
<name>A0A5Q2F9Q9_9ACTN</name>
<dbReference type="InterPro" id="IPR003477">
    <property type="entry name" value="PemK-like"/>
</dbReference>
<dbReference type="EMBL" id="CP045725">
    <property type="protein sequence ID" value="QGF23632.1"/>
    <property type="molecule type" value="Genomic_DNA"/>
</dbReference>
<dbReference type="GO" id="GO:0003677">
    <property type="term" value="F:DNA binding"/>
    <property type="evidence" value="ECO:0007669"/>
    <property type="project" value="InterPro"/>
</dbReference>
<dbReference type="RefSeq" id="WP_153572162.1">
    <property type="nucleotide sequence ID" value="NZ_CP045725.1"/>
</dbReference>
<keyword evidence="3" id="KW-1185">Reference proteome</keyword>
<organism evidence="2 3">
    <name type="scientific">Raineyella fluvialis</name>
    <dbReference type="NCBI Taxonomy" id="2662261"/>
    <lineage>
        <taxon>Bacteria</taxon>
        <taxon>Bacillati</taxon>
        <taxon>Actinomycetota</taxon>
        <taxon>Actinomycetes</taxon>
        <taxon>Propionibacteriales</taxon>
        <taxon>Propionibacteriaceae</taxon>
        <taxon>Raineyella</taxon>
    </lineage>
</organism>
<dbReference type="AlphaFoldDB" id="A0A5Q2F9Q9"/>
<evidence type="ECO:0000313" key="3">
    <source>
        <dbReference type="Proteomes" id="UP000386847"/>
    </source>
</evidence>
<evidence type="ECO:0000256" key="1">
    <source>
        <dbReference type="SAM" id="MobiDB-lite"/>
    </source>
</evidence>